<name>A0A6L7GTA4_9ACTN</name>
<dbReference type="SUPFAM" id="SSF56645">
    <property type="entry name" value="Acyl-CoA dehydrogenase NM domain-like"/>
    <property type="match status" value="1"/>
</dbReference>
<proteinExistence type="inferred from homology"/>
<dbReference type="Gene3D" id="2.40.110.10">
    <property type="entry name" value="Butyryl-CoA Dehydrogenase, subunit A, domain 2"/>
    <property type="match status" value="1"/>
</dbReference>
<sequence length="363" mass="37545">MGLLDRVHAGLAGVEGIDAAEQAGDHPTKVFRELLSYGIADLMIDKGNGSGGARIFCDAISTIARTWLSLAESVHLQSLVAATVAAGAGPSVGADVLDDLRSGRKIGANCISEPTAGSDMGAIALCAERTEDGYVLNGTKTWVGHAPIADLLVVYARTRGTGLTGITCFLIDADTPGVEVGQVLDKHAAAALPSADIDFRDVAVPTERLLSRPDRGARLAEVMLVQGRLGLAAAAVGLADAAAAHAVRYAKSRVQFGVPVIRHQGVGFQLADMATQIDAARALVRSAADDYAAGAPTAVQSAAKAKLFATDTAAAVTSSAVQVFGAEAYRAGVPAERHMREAKLLQILQGTNHIQRLVIAERL</sequence>
<evidence type="ECO:0000256" key="4">
    <source>
        <dbReference type="ARBA" id="ARBA00022827"/>
    </source>
</evidence>
<evidence type="ECO:0000256" key="3">
    <source>
        <dbReference type="ARBA" id="ARBA00022630"/>
    </source>
</evidence>
<evidence type="ECO:0000256" key="1">
    <source>
        <dbReference type="ARBA" id="ARBA00001974"/>
    </source>
</evidence>
<dbReference type="AlphaFoldDB" id="A0A6L7GTA4"/>
<keyword evidence="3 5" id="KW-0285">Flavoprotein</keyword>
<dbReference type="GO" id="GO:0003995">
    <property type="term" value="F:acyl-CoA dehydrogenase activity"/>
    <property type="evidence" value="ECO:0007669"/>
    <property type="project" value="InterPro"/>
</dbReference>
<dbReference type="Gene3D" id="1.20.140.10">
    <property type="entry name" value="Butyryl-CoA Dehydrogenase, subunit A, domain 3"/>
    <property type="match status" value="1"/>
</dbReference>
<evidence type="ECO:0000313" key="8">
    <source>
        <dbReference type="EMBL" id="MXP22783.1"/>
    </source>
</evidence>
<reference evidence="8 9" key="1">
    <citation type="submission" date="2019-11" db="EMBL/GenBank/DDBJ databases">
        <title>Gordonia sp. nov., a novel actinobacterium isolated from mangrove soil in Hainan.</title>
        <authorList>
            <person name="Huang X."/>
            <person name="Xie Y."/>
            <person name="Chu X."/>
            <person name="Xiao K."/>
        </authorList>
    </citation>
    <scope>NUCLEOTIDE SEQUENCE [LARGE SCALE GENOMIC DNA]</scope>
    <source>
        <strain evidence="8 9">HNM0687</strain>
    </source>
</reference>
<dbReference type="Pfam" id="PF02770">
    <property type="entry name" value="Acyl-CoA_dh_M"/>
    <property type="match status" value="1"/>
</dbReference>
<dbReference type="InterPro" id="IPR009100">
    <property type="entry name" value="AcylCoA_DH/oxidase_NM_dom_sf"/>
</dbReference>
<dbReference type="RefSeq" id="WP_160902972.1">
    <property type="nucleotide sequence ID" value="NZ_CP102850.1"/>
</dbReference>
<comment type="cofactor">
    <cofactor evidence="1 5">
        <name>FAD</name>
        <dbReference type="ChEBI" id="CHEBI:57692"/>
    </cofactor>
</comment>
<dbReference type="PANTHER" id="PTHR43884">
    <property type="entry name" value="ACYL-COA DEHYDROGENASE"/>
    <property type="match status" value="1"/>
</dbReference>
<dbReference type="InterPro" id="IPR006091">
    <property type="entry name" value="Acyl-CoA_Oxase/DH_mid-dom"/>
</dbReference>
<evidence type="ECO:0000259" key="7">
    <source>
        <dbReference type="Pfam" id="PF02770"/>
    </source>
</evidence>
<dbReference type="InterPro" id="IPR037069">
    <property type="entry name" value="AcylCoA_DH/ox_N_sf"/>
</dbReference>
<dbReference type="InterPro" id="IPR046373">
    <property type="entry name" value="Acyl-CoA_Oxase/DH_mid-dom_sf"/>
</dbReference>
<gene>
    <name evidence="8" type="ORF">GIY30_15685</name>
</gene>
<accession>A0A6L7GTA4</accession>
<organism evidence="8 9">
    <name type="scientific">Gordonia mangrovi</name>
    <dbReference type="NCBI Taxonomy" id="2665643"/>
    <lineage>
        <taxon>Bacteria</taxon>
        <taxon>Bacillati</taxon>
        <taxon>Actinomycetota</taxon>
        <taxon>Actinomycetes</taxon>
        <taxon>Mycobacteriales</taxon>
        <taxon>Gordoniaceae</taxon>
        <taxon>Gordonia</taxon>
    </lineage>
</organism>
<dbReference type="GO" id="GO:0050660">
    <property type="term" value="F:flavin adenine dinucleotide binding"/>
    <property type="evidence" value="ECO:0007669"/>
    <property type="project" value="InterPro"/>
</dbReference>
<dbReference type="FunFam" id="1.20.140.10:FF:000004">
    <property type="entry name" value="Acyl-CoA dehydrogenase FadE25"/>
    <property type="match status" value="1"/>
</dbReference>
<dbReference type="Proteomes" id="UP000475545">
    <property type="component" value="Unassembled WGS sequence"/>
</dbReference>
<evidence type="ECO:0000256" key="5">
    <source>
        <dbReference type="RuleBase" id="RU362125"/>
    </source>
</evidence>
<keyword evidence="4 5" id="KW-0274">FAD</keyword>
<protein>
    <submittedName>
        <fullName evidence="8">Acyl-CoA dehydrogenase</fullName>
    </submittedName>
</protein>
<dbReference type="Gene3D" id="1.10.540.10">
    <property type="entry name" value="Acyl-CoA dehydrogenase/oxidase, N-terminal domain"/>
    <property type="match status" value="1"/>
</dbReference>
<keyword evidence="9" id="KW-1185">Reference proteome</keyword>
<dbReference type="InterPro" id="IPR009075">
    <property type="entry name" value="AcylCo_DH/oxidase_C"/>
</dbReference>
<evidence type="ECO:0000259" key="6">
    <source>
        <dbReference type="Pfam" id="PF00441"/>
    </source>
</evidence>
<keyword evidence="5" id="KW-0560">Oxidoreductase</keyword>
<comment type="similarity">
    <text evidence="2 5">Belongs to the acyl-CoA dehydrogenase family.</text>
</comment>
<evidence type="ECO:0000313" key="9">
    <source>
        <dbReference type="Proteomes" id="UP000475545"/>
    </source>
</evidence>
<dbReference type="PROSITE" id="PS00072">
    <property type="entry name" value="ACYL_COA_DH_1"/>
    <property type="match status" value="1"/>
</dbReference>
<dbReference type="InterPro" id="IPR006089">
    <property type="entry name" value="Acyl-CoA_DH_CS"/>
</dbReference>
<feature type="domain" description="Acyl-CoA dehydrogenase/oxidase C-terminal" evidence="6">
    <location>
        <begin position="214"/>
        <end position="363"/>
    </location>
</feature>
<dbReference type="EMBL" id="WMBR01000004">
    <property type="protein sequence ID" value="MXP22783.1"/>
    <property type="molecule type" value="Genomic_DNA"/>
</dbReference>
<dbReference type="SUPFAM" id="SSF47203">
    <property type="entry name" value="Acyl-CoA dehydrogenase C-terminal domain-like"/>
    <property type="match status" value="1"/>
</dbReference>
<evidence type="ECO:0000256" key="2">
    <source>
        <dbReference type="ARBA" id="ARBA00009347"/>
    </source>
</evidence>
<dbReference type="PANTHER" id="PTHR43884:SF12">
    <property type="entry name" value="ISOVALERYL-COA DEHYDROGENASE, MITOCHONDRIAL-RELATED"/>
    <property type="match status" value="1"/>
</dbReference>
<dbReference type="Pfam" id="PF00441">
    <property type="entry name" value="Acyl-CoA_dh_1"/>
    <property type="match status" value="1"/>
</dbReference>
<feature type="domain" description="Acyl-CoA oxidase/dehydrogenase middle" evidence="7">
    <location>
        <begin position="110"/>
        <end position="202"/>
    </location>
</feature>
<dbReference type="InterPro" id="IPR036250">
    <property type="entry name" value="AcylCo_DH-like_C"/>
</dbReference>
<comment type="caution">
    <text evidence="8">The sequence shown here is derived from an EMBL/GenBank/DDBJ whole genome shotgun (WGS) entry which is preliminary data.</text>
</comment>